<dbReference type="Proteomes" id="UP000663873">
    <property type="component" value="Unassembled WGS sequence"/>
</dbReference>
<dbReference type="AlphaFoldDB" id="A0A821S7D9"/>
<feature type="non-terminal residue" evidence="1">
    <location>
        <position position="1"/>
    </location>
</feature>
<proteinExistence type="predicted"/>
<feature type="non-terminal residue" evidence="1">
    <location>
        <position position="61"/>
    </location>
</feature>
<sequence>VLVKKIYADKSLRNRRRQWKLKHLDVEDAASVNSTIERDYTEFLEDLEEDPVLRQNVNVYR</sequence>
<dbReference type="PANTHER" id="PTHR12746:SF2">
    <property type="entry name" value="60S RIBOSOMAL EXPORT PROTEIN NMD3"/>
    <property type="match status" value="1"/>
</dbReference>
<dbReference type="GO" id="GO:0005634">
    <property type="term" value="C:nucleus"/>
    <property type="evidence" value="ECO:0007669"/>
    <property type="project" value="TreeGrafter"/>
</dbReference>
<reference evidence="1" key="1">
    <citation type="submission" date="2021-02" db="EMBL/GenBank/DDBJ databases">
        <authorList>
            <person name="Nowell W R."/>
        </authorList>
    </citation>
    <scope>NUCLEOTIDE SEQUENCE</scope>
</reference>
<evidence type="ECO:0000313" key="1">
    <source>
        <dbReference type="EMBL" id="CAF4852199.1"/>
    </source>
</evidence>
<dbReference type="EMBL" id="CAJOBP010061263">
    <property type="protein sequence ID" value="CAF4852199.1"/>
    <property type="molecule type" value="Genomic_DNA"/>
</dbReference>
<protein>
    <submittedName>
        <fullName evidence="1">Uncharacterized protein</fullName>
    </submittedName>
</protein>
<gene>
    <name evidence="1" type="ORF">UJA718_LOCUS43517</name>
</gene>
<organism evidence="1 2">
    <name type="scientific">Rotaria socialis</name>
    <dbReference type="NCBI Taxonomy" id="392032"/>
    <lineage>
        <taxon>Eukaryota</taxon>
        <taxon>Metazoa</taxon>
        <taxon>Spiralia</taxon>
        <taxon>Gnathifera</taxon>
        <taxon>Rotifera</taxon>
        <taxon>Eurotatoria</taxon>
        <taxon>Bdelloidea</taxon>
        <taxon>Philodinida</taxon>
        <taxon>Philodinidae</taxon>
        <taxon>Rotaria</taxon>
    </lineage>
</organism>
<comment type="caution">
    <text evidence="1">The sequence shown here is derived from an EMBL/GenBank/DDBJ whole genome shotgun (WGS) entry which is preliminary data.</text>
</comment>
<name>A0A821S7D9_9BILA</name>
<dbReference type="GO" id="GO:0000055">
    <property type="term" value="P:ribosomal large subunit export from nucleus"/>
    <property type="evidence" value="ECO:0007669"/>
    <property type="project" value="TreeGrafter"/>
</dbReference>
<dbReference type="GO" id="GO:0043023">
    <property type="term" value="F:ribosomal large subunit binding"/>
    <property type="evidence" value="ECO:0007669"/>
    <property type="project" value="InterPro"/>
</dbReference>
<dbReference type="InterPro" id="IPR039768">
    <property type="entry name" value="Nmd3"/>
</dbReference>
<accession>A0A821S7D9</accession>
<evidence type="ECO:0000313" key="2">
    <source>
        <dbReference type="Proteomes" id="UP000663873"/>
    </source>
</evidence>
<dbReference type="GO" id="GO:0005737">
    <property type="term" value="C:cytoplasm"/>
    <property type="evidence" value="ECO:0007669"/>
    <property type="project" value="TreeGrafter"/>
</dbReference>
<dbReference type="PANTHER" id="PTHR12746">
    <property type="entry name" value="NONSENSE-MEDIATED MRNA DECAY PROTEIN 3"/>
    <property type="match status" value="1"/>
</dbReference>
<keyword evidence="2" id="KW-1185">Reference proteome</keyword>